<name>A0A0F9FJC6_9ZZZZ</name>
<protein>
    <recommendedName>
        <fullName evidence="3">Glycosyl hydrolase family 32 N-terminal domain-containing protein</fullName>
    </recommendedName>
</protein>
<evidence type="ECO:0008006" key="3">
    <source>
        <dbReference type="Google" id="ProtNLM"/>
    </source>
</evidence>
<accession>A0A0F9FJC6</accession>
<evidence type="ECO:0000256" key="1">
    <source>
        <dbReference type="SAM" id="MobiDB-lite"/>
    </source>
</evidence>
<proteinExistence type="predicted"/>
<comment type="caution">
    <text evidence="2">The sequence shown here is derived from an EMBL/GenBank/DDBJ whole genome shotgun (WGS) entry which is preliminary data.</text>
</comment>
<gene>
    <name evidence="2" type="ORF">LCGC14_1945430</name>
</gene>
<dbReference type="SUPFAM" id="SSF75005">
    <property type="entry name" value="Arabinanase/levansucrase/invertase"/>
    <property type="match status" value="1"/>
</dbReference>
<evidence type="ECO:0000313" key="2">
    <source>
        <dbReference type="EMBL" id="KKL86368.1"/>
    </source>
</evidence>
<feature type="compositionally biased region" description="Basic and acidic residues" evidence="1">
    <location>
        <begin position="25"/>
        <end position="45"/>
    </location>
</feature>
<sequence>MHPRRLLPSLLVLSVLVVSNALAEGHQKPSTRADDPDQDRRKVEEDNPEFPQFERKDVVLDYKGLKYNPCNDVLYPTVIRTDRLKNPLGKYYMYYGPHNAPGGICLAYADSLEGPWTEYKTNPVISRIWQPHYTVSHVCSAHALWIPDEKRLFLWYHGENSETRYATTEDGIHFEYGDIAVRGRDFEKGVFNASYSRVFEHNIPGKDNRYIMLVSGCSKKGMSIYLAWSRDARTWTTQKKPIIVPQEGSQFLASPRLLKWNKRLYVICGQTRPMPSKSGRYECDIVASEVDPTFSKVRYAGFFFPAREEEPDSSWVNSPCFVREDGKLYMFYDLGPRLNNRIALAVAPDEE</sequence>
<feature type="region of interest" description="Disordered" evidence="1">
    <location>
        <begin position="25"/>
        <end position="48"/>
    </location>
</feature>
<reference evidence="2" key="1">
    <citation type="journal article" date="2015" name="Nature">
        <title>Complex archaea that bridge the gap between prokaryotes and eukaryotes.</title>
        <authorList>
            <person name="Spang A."/>
            <person name="Saw J.H."/>
            <person name="Jorgensen S.L."/>
            <person name="Zaremba-Niedzwiedzka K."/>
            <person name="Martijn J."/>
            <person name="Lind A.E."/>
            <person name="van Eijk R."/>
            <person name="Schleper C."/>
            <person name="Guy L."/>
            <person name="Ettema T.J."/>
        </authorList>
    </citation>
    <scope>NUCLEOTIDE SEQUENCE</scope>
</reference>
<dbReference type="EMBL" id="LAZR01021137">
    <property type="protein sequence ID" value="KKL86368.1"/>
    <property type="molecule type" value="Genomic_DNA"/>
</dbReference>
<dbReference type="InterPro" id="IPR023296">
    <property type="entry name" value="Glyco_hydro_beta-prop_sf"/>
</dbReference>
<dbReference type="Gene3D" id="2.115.10.20">
    <property type="entry name" value="Glycosyl hydrolase domain, family 43"/>
    <property type="match status" value="2"/>
</dbReference>
<dbReference type="AlphaFoldDB" id="A0A0F9FJC6"/>
<organism evidence="2">
    <name type="scientific">marine sediment metagenome</name>
    <dbReference type="NCBI Taxonomy" id="412755"/>
    <lineage>
        <taxon>unclassified sequences</taxon>
        <taxon>metagenomes</taxon>
        <taxon>ecological metagenomes</taxon>
    </lineage>
</organism>